<sequence>MTVQWIEPPAPKNRKWQPIIDDIKANPGTWAFVGRISYTAGYKQAKLHNLEIQTANREGSKADVYLRATEENN</sequence>
<reference evidence="1" key="1">
    <citation type="submission" date="2020-04" db="EMBL/GenBank/DDBJ databases">
        <authorList>
            <person name="Chiriac C."/>
            <person name="Salcher M."/>
            <person name="Ghai R."/>
            <person name="Kavagutti S V."/>
        </authorList>
    </citation>
    <scope>NUCLEOTIDE SEQUENCE</scope>
</reference>
<proteinExistence type="predicted"/>
<protein>
    <submittedName>
        <fullName evidence="1">Uncharacterized protein</fullName>
    </submittedName>
</protein>
<accession>A0A6J5N6D4</accession>
<evidence type="ECO:0000313" key="1">
    <source>
        <dbReference type="EMBL" id="CAB4152773.1"/>
    </source>
</evidence>
<organism evidence="1">
    <name type="scientific">uncultured Caudovirales phage</name>
    <dbReference type="NCBI Taxonomy" id="2100421"/>
    <lineage>
        <taxon>Viruses</taxon>
        <taxon>Duplodnaviria</taxon>
        <taxon>Heunggongvirae</taxon>
        <taxon>Uroviricota</taxon>
        <taxon>Caudoviricetes</taxon>
        <taxon>Peduoviridae</taxon>
        <taxon>Maltschvirus</taxon>
        <taxon>Maltschvirus maltsch</taxon>
    </lineage>
</organism>
<name>A0A6J5N6D4_9CAUD</name>
<gene>
    <name evidence="1" type="ORF">UFOVP609_27</name>
</gene>
<dbReference type="EMBL" id="LR796588">
    <property type="protein sequence ID" value="CAB4152773.1"/>
    <property type="molecule type" value="Genomic_DNA"/>
</dbReference>